<dbReference type="EMBL" id="CAJVQA010005562">
    <property type="protein sequence ID" value="CAG8623294.1"/>
    <property type="molecule type" value="Genomic_DNA"/>
</dbReference>
<evidence type="ECO:0000313" key="2">
    <source>
        <dbReference type="Proteomes" id="UP000789759"/>
    </source>
</evidence>
<protein>
    <submittedName>
        <fullName evidence="1">2641_t:CDS:1</fullName>
    </submittedName>
</protein>
<proteinExistence type="predicted"/>
<dbReference type="Proteomes" id="UP000789759">
    <property type="component" value="Unassembled WGS sequence"/>
</dbReference>
<name>A0A9N9D540_9GLOM</name>
<reference evidence="1" key="1">
    <citation type="submission" date="2021-06" db="EMBL/GenBank/DDBJ databases">
        <authorList>
            <person name="Kallberg Y."/>
            <person name="Tangrot J."/>
            <person name="Rosling A."/>
        </authorList>
    </citation>
    <scope>NUCLEOTIDE SEQUENCE</scope>
    <source>
        <strain evidence="1">FL966</strain>
    </source>
</reference>
<sequence>MKAKASSTFEEIVTNDESHLSAEFERVGILLDKIRVGNEENIIYTAYLANKVSELQ</sequence>
<evidence type="ECO:0000313" key="1">
    <source>
        <dbReference type="EMBL" id="CAG8623294.1"/>
    </source>
</evidence>
<accession>A0A9N9D540</accession>
<keyword evidence="2" id="KW-1185">Reference proteome</keyword>
<gene>
    <name evidence="1" type="ORF">CPELLU_LOCUS8031</name>
</gene>
<comment type="caution">
    <text evidence="1">The sequence shown here is derived from an EMBL/GenBank/DDBJ whole genome shotgun (WGS) entry which is preliminary data.</text>
</comment>
<organism evidence="1 2">
    <name type="scientific">Cetraspora pellucida</name>
    <dbReference type="NCBI Taxonomy" id="1433469"/>
    <lineage>
        <taxon>Eukaryota</taxon>
        <taxon>Fungi</taxon>
        <taxon>Fungi incertae sedis</taxon>
        <taxon>Mucoromycota</taxon>
        <taxon>Glomeromycotina</taxon>
        <taxon>Glomeromycetes</taxon>
        <taxon>Diversisporales</taxon>
        <taxon>Gigasporaceae</taxon>
        <taxon>Cetraspora</taxon>
    </lineage>
</organism>
<dbReference type="AlphaFoldDB" id="A0A9N9D540"/>